<evidence type="ECO:0000313" key="3">
    <source>
        <dbReference type="EMBL" id="QDT71435.1"/>
    </source>
</evidence>
<keyword evidence="1" id="KW-0479">Metal-binding</keyword>
<evidence type="ECO:0000259" key="2">
    <source>
        <dbReference type="Pfam" id="PF07883"/>
    </source>
</evidence>
<evidence type="ECO:0000313" key="4">
    <source>
        <dbReference type="Proteomes" id="UP000317909"/>
    </source>
</evidence>
<dbReference type="KEGG" id="llh:I41_05920"/>
<dbReference type="CDD" id="cd20295">
    <property type="entry name" value="cupin_Pac13-like"/>
    <property type="match status" value="1"/>
</dbReference>
<dbReference type="OrthoDB" id="287918at2"/>
<reference evidence="3 4" key="1">
    <citation type="submission" date="2019-02" db="EMBL/GenBank/DDBJ databases">
        <title>Deep-cultivation of Planctomycetes and their phenomic and genomic characterization uncovers novel biology.</title>
        <authorList>
            <person name="Wiegand S."/>
            <person name="Jogler M."/>
            <person name="Boedeker C."/>
            <person name="Pinto D."/>
            <person name="Vollmers J."/>
            <person name="Rivas-Marin E."/>
            <person name="Kohn T."/>
            <person name="Peeters S.H."/>
            <person name="Heuer A."/>
            <person name="Rast P."/>
            <person name="Oberbeckmann S."/>
            <person name="Bunk B."/>
            <person name="Jeske O."/>
            <person name="Meyerdierks A."/>
            <person name="Storesund J.E."/>
            <person name="Kallscheuer N."/>
            <person name="Luecker S."/>
            <person name="Lage O.M."/>
            <person name="Pohl T."/>
            <person name="Merkel B.J."/>
            <person name="Hornburger P."/>
            <person name="Mueller R.-W."/>
            <person name="Bruemmer F."/>
            <person name="Labrenz M."/>
            <person name="Spormann A.M."/>
            <person name="Op den Camp H."/>
            <person name="Overmann J."/>
            <person name="Amann R."/>
            <person name="Jetten M.S.M."/>
            <person name="Mascher T."/>
            <person name="Medema M.H."/>
            <person name="Devos D.P."/>
            <person name="Kaster A.-K."/>
            <person name="Ovreas L."/>
            <person name="Rohde M."/>
            <person name="Galperin M.Y."/>
            <person name="Jogler C."/>
        </authorList>
    </citation>
    <scope>NUCLEOTIDE SEQUENCE [LARGE SCALE GENOMIC DNA]</scope>
    <source>
        <strain evidence="3 4">I41</strain>
    </source>
</reference>
<dbReference type="InterPro" id="IPR013096">
    <property type="entry name" value="Cupin_2"/>
</dbReference>
<dbReference type="PANTHER" id="PTHR35848:SF6">
    <property type="entry name" value="CUPIN TYPE-2 DOMAIN-CONTAINING PROTEIN"/>
    <property type="match status" value="1"/>
</dbReference>
<feature type="domain" description="Cupin type-2" evidence="2">
    <location>
        <begin position="50"/>
        <end position="96"/>
    </location>
</feature>
<evidence type="ECO:0000256" key="1">
    <source>
        <dbReference type="ARBA" id="ARBA00022723"/>
    </source>
</evidence>
<accession>A0A517TST2</accession>
<organism evidence="3 4">
    <name type="scientific">Lacipirellula limnantheis</name>
    <dbReference type="NCBI Taxonomy" id="2528024"/>
    <lineage>
        <taxon>Bacteria</taxon>
        <taxon>Pseudomonadati</taxon>
        <taxon>Planctomycetota</taxon>
        <taxon>Planctomycetia</taxon>
        <taxon>Pirellulales</taxon>
        <taxon>Lacipirellulaceae</taxon>
        <taxon>Lacipirellula</taxon>
    </lineage>
</organism>
<dbReference type="AlphaFoldDB" id="A0A517TST2"/>
<dbReference type="PANTHER" id="PTHR35848">
    <property type="entry name" value="OXALATE-BINDING PROTEIN"/>
    <property type="match status" value="1"/>
</dbReference>
<dbReference type="Gene3D" id="2.60.120.10">
    <property type="entry name" value="Jelly Rolls"/>
    <property type="match status" value="1"/>
</dbReference>
<dbReference type="InterPro" id="IPR051610">
    <property type="entry name" value="GPI/OXD"/>
</dbReference>
<dbReference type="InterPro" id="IPR014710">
    <property type="entry name" value="RmlC-like_jellyroll"/>
</dbReference>
<keyword evidence="4" id="KW-1185">Reference proteome</keyword>
<proteinExistence type="predicted"/>
<dbReference type="GO" id="GO:0046872">
    <property type="term" value="F:metal ion binding"/>
    <property type="evidence" value="ECO:0007669"/>
    <property type="project" value="UniProtKB-KW"/>
</dbReference>
<dbReference type="EMBL" id="CP036339">
    <property type="protein sequence ID" value="QDT71435.1"/>
    <property type="molecule type" value="Genomic_DNA"/>
</dbReference>
<dbReference type="Proteomes" id="UP000317909">
    <property type="component" value="Chromosome"/>
</dbReference>
<gene>
    <name evidence="3" type="ORF">I41_05920</name>
</gene>
<sequence>MATTLPRKFEITRVADLPPVACPCGTTRRAFVDDPDRVASLHVVDISVDARTHYHKRLTEIYYILEGEGEMELDGERYPVRPGDSILIKPGCRHRAVGKLKVLNVPIPAFDPSDEWFD</sequence>
<dbReference type="InterPro" id="IPR011051">
    <property type="entry name" value="RmlC_Cupin_sf"/>
</dbReference>
<name>A0A517TST2_9BACT</name>
<protein>
    <submittedName>
        <fullName evidence="3">Cupin domain protein</fullName>
    </submittedName>
</protein>
<dbReference type="Pfam" id="PF07883">
    <property type="entry name" value="Cupin_2"/>
    <property type="match status" value="1"/>
</dbReference>
<dbReference type="RefSeq" id="WP_145430705.1">
    <property type="nucleotide sequence ID" value="NZ_CP036339.1"/>
</dbReference>
<dbReference type="SUPFAM" id="SSF51182">
    <property type="entry name" value="RmlC-like cupins"/>
    <property type="match status" value="1"/>
</dbReference>